<keyword evidence="4" id="KW-1185">Reference proteome</keyword>
<feature type="transmembrane region" description="Helical" evidence="2">
    <location>
        <begin position="74"/>
        <end position="95"/>
    </location>
</feature>
<feature type="region of interest" description="Disordered" evidence="1">
    <location>
        <begin position="1"/>
        <end position="24"/>
    </location>
</feature>
<name>A0A8J9Z4H1_BRALA</name>
<dbReference type="Proteomes" id="UP000838412">
    <property type="component" value="Chromosome 15"/>
</dbReference>
<sequence>MADSKTPLLGSGQAGNAPEPPSKDNAALYYDSTQTPVQRYLQISFVATVVIMVLVSLVLSLYRGISYHYNGALYLLLGISMLGLAALEVLLIYIIRKGDFPKEKTWFLFFMGFCIILQGVFTDILVFY</sequence>
<protein>
    <submittedName>
        <fullName evidence="3">Hypp7803 protein</fullName>
    </submittedName>
</protein>
<proteinExistence type="predicted"/>
<keyword evidence="2" id="KW-0812">Transmembrane</keyword>
<evidence type="ECO:0000256" key="2">
    <source>
        <dbReference type="SAM" id="Phobius"/>
    </source>
</evidence>
<dbReference type="AlphaFoldDB" id="A0A8J9Z4H1"/>
<organism evidence="3 4">
    <name type="scientific">Branchiostoma lanceolatum</name>
    <name type="common">Common lancelet</name>
    <name type="synonym">Amphioxus lanceolatum</name>
    <dbReference type="NCBI Taxonomy" id="7740"/>
    <lineage>
        <taxon>Eukaryota</taxon>
        <taxon>Metazoa</taxon>
        <taxon>Chordata</taxon>
        <taxon>Cephalochordata</taxon>
        <taxon>Leptocardii</taxon>
        <taxon>Amphioxiformes</taxon>
        <taxon>Branchiostomatidae</taxon>
        <taxon>Branchiostoma</taxon>
    </lineage>
</organism>
<gene>
    <name evidence="3" type="primary">Hypp7803</name>
    <name evidence="3" type="ORF">BLAG_LOCUS8802</name>
</gene>
<dbReference type="EMBL" id="OV696700">
    <property type="protein sequence ID" value="CAH1246995.1"/>
    <property type="molecule type" value="Genomic_DNA"/>
</dbReference>
<keyword evidence="2" id="KW-0472">Membrane</keyword>
<dbReference type="OrthoDB" id="10032541at2759"/>
<feature type="transmembrane region" description="Helical" evidence="2">
    <location>
        <begin position="107"/>
        <end position="127"/>
    </location>
</feature>
<evidence type="ECO:0000313" key="3">
    <source>
        <dbReference type="EMBL" id="CAH1246995.1"/>
    </source>
</evidence>
<accession>A0A8J9Z4H1</accession>
<reference evidence="3" key="1">
    <citation type="submission" date="2022-01" db="EMBL/GenBank/DDBJ databases">
        <authorList>
            <person name="Braso-Vives M."/>
        </authorList>
    </citation>
    <scope>NUCLEOTIDE SEQUENCE</scope>
</reference>
<feature type="transmembrane region" description="Helical" evidence="2">
    <location>
        <begin position="40"/>
        <end position="62"/>
    </location>
</feature>
<evidence type="ECO:0000313" key="4">
    <source>
        <dbReference type="Proteomes" id="UP000838412"/>
    </source>
</evidence>
<keyword evidence="2" id="KW-1133">Transmembrane helix</keyword>
<evidence type="ECO:0000256" key="1">
    <source>
        <dbReference type="SAM" id="MobiDB-lite"/>
    </source>
</evidence>